<dbReference type="PANTHER" id="PTHR11839">
    <property type="entry name" value="UDP/ADP-SUGAR PYROPHOSPHATASE"/>
    <property type="match status" value="1"/>
</dbReference>
<reference evidence="4 5" key="1">
    <citation type="submission" date="2016-10" db="EMBL/GenBank/DDBJ databases">
        <title>Actinomyces aegypiusis sp. nov., isolated from the Aegypius monachus in Qinghai Tibet Plateau China.</title>
        <authorList>
            <person name="Wang Y."/>
        </authorList>
    </citation>
    <scope>NUCLEOTIDE SEQUENCE [LARGE SCALE GENOMIC DNA]</scope>
    <source>
        <strain evidence="4 5">VUL4_3</strain>
    </source>
</reference>
<dbReference type="PROSITE" id="PS51462">
    <property type="entry name" value="NUDIX"/>
    <property type="match status" value="1"/>
</dbReference>
<dbReference type="SUPFAM" id="SSF55811">
    <property type="entry name" value="Nudix"/>
    <property type="match status" value="1"/>
</dbReference>
<accession>A0A1D9MLZ2</accession>
<evidence type="ECO:0000313" key="5">
    <source>
        <dbReference type="Proteomes" id="UP000176288"/>
    </source>
</evidence>
<dbReference type="GO" id="GO:0016787">
    <property type="term" value="F:hydrolase activity"/>
    <property type="evidence" value="ECO:0007669"/>
    <property type="project" value="UniProtKB-KW"/>
</dbReference>
<organism evidence="4 5">
    <name type="scientific">Boudabousia tangfeifanii</name>
    <dbReference type="NCBI Taxonomy" id="1912795"/>
    <lineage>
        <taxon>Bacteria</taxon>
        <taxon>Bacillati</taxon>
        <taxon>Actinomycetota</taxon>
        <taxon>Actinomycetes</taxon>
        <taxon>Actinomycetales</taxon>
        <taxon>Actinomycetaceae</taxon>
        <taxon>Boudabousia</taxon>
    </lineage>
</organism>
<dbReference type="OrthoDB" id="9806150at2"/>
<dbReference type="Proteomes" id="UP000176288">
    <property type="component" value="Chromosome"/>
</dbReference>
<dbReference type="AlphaFoldDB" id="A0A1D9MLZ2"/>
<evidence type="ECO:0000259" key="3">
    <source>
        <dbReference type="PROSITE" id="PS51462"/>
    </source>
</evidence>
<dbReference type="GO" id="GO:0005829">
    <property type="term" value="C:cytosol"/>
    <property type="evidence" value="ECO:0007669"/>
    <property type="project" value="TreeGrafter"/>
</dbReference>
<proteinExistence type="predicted"/>
<dbReference type="KEGG" id="avu:BK816_08145"/>
<dbReference type="EMBL" id="CP017812">
    <property type="protein sequence ID" value="AOZ73258.1"/>
    <property type="molecule type" value="Genomic_DNA"/>
</dbReference>
<dbReference type="GO" id="GO:0006753">
    <property type="term" value="P:nucleoside phosphate metabolic process"/>
    <property type="evidence" value="ECO:0007669"/>
    <property type="project" value="TreeGrafter"/>
</dbReference>
<name>A0A1D9MLZ2_9ACTO</name>
<evidence type="ECO:0000256" key="1">
    <source>
        <dbReference type="ARBA" id="ARBA00001946"/>
    </source>
</evidence>
<dbReference type="Gene3D" id="3.90.79.10">
    <property type="entry name" value="Nucleoside Triphosphate Pyrophosphohydrolase"/>
    <property type="match status" value="1"/>
</dbReference>
<dbReference type="CDD" id="cd03424">
    <property type="entry name" value="NUDIX_ADPRase_Nudt5_UGPPase_Nudt14"/>
    <property type="match status" value="1"/>
</dbReference>
<dbReference type="PANTHER" id="PTHR11839:SF18">
    <property type="entry name" value="NUDIX HYDROLASE DOMAIN-CONTAINING PROTEIN"/>
    <property type="match status" value="1"/>
</dbReference>
<sequence>MSSWQTVWKAADFDLEMQRNQQGHHRVLAAKGKPGALAIALWEAQVLLVKQNREAVGEELWELPRGFGDQTDPDACATAVRELVEETGFEPIAGQAELLGELWIDSGLQANAVAVVKVPVQNGQAQHQTDGEVECAKWVPLAEIPRMIAKGQLRDSLTVAAFGLLWSTSWQDEK</sequence>
<dbReference type="InterPro" id="IPR015797">
    <property type="entry name" value="NUDIX_hydrolase-like_dom_sf"/>
</dbReference>
<protein>
    <recommendedName>
        <fullName evidence="3">Nudix hydrolase domain-containing protein</fullName>
    </recommendedName>
</protein>
<gene>
    <name evidence="4" type="ORF">BK816_08145</name>
</gene>
<dbReference type="Pfam" id="PF00293">
    <property type="entry name" value="NUDIX"/>
    <property type="match status" value="1"/>
</dbReference>
<feature type="domain" description="Nudix hydrolase" evidence="3">
    <location>
        <begin position="31"/>
        <end position="161"/>
    </location>
</feature>
<keyword evidence="2" id="KW-0378">Hydrolase</keyword>
<dbReference type="RefSeq" id="WP_071164721.1">
    <property type="nucleotide sequence ID" value="NZ_CP017812.1"/>
</dbReference>
<comment type="cofactor">
    <cofactor evidence="1">
        <name>Mg(2+)</name>
        <dbReference type="ChEBI" id="CHEBI:18420"/>
    </cofactor>
</comment>
<dbReference type="STRING" id="1912795.BK816_08145"/>
<evidence type="ECO:0000313" key="4">
    <source>
        <dbReference type="EMBL" id="AOZ73258.1"/>
    </source>
</evidence>
<dbReference type="GO" id="GO:0019693">
    <property type="term" value="P:ribose phosphate metabolic process"/>
    <property type="evidence" value="ECO:0007669"/>
    <property type="project" value="TreeGrafter"/>
</dbReference>
<dbReference type="InterPro" id="IPR000086">
    <property type="entry name" value="NUDIX_hydrolase_dom"/>
</dbReference>
<evidence type="ECO:0000256" key="2">
    <source>
        <dbReference type="ARBA" id="ARBA00022801"/>
    </source>
</evidence>
<keyword evidence="5" id="KW-1185">Reference proteome</keyword>